<dbReference type="PANTHER" id="PTHR33223:SF10">
    <property type="entry name" value="AMINOTRANSFERASE-LIKE PLANT MOBILE DOMAIN-CONTAINING PROTEIN"/>
    <property type="match status" value="1"/>
</dbReference>
<feature type="domain" description="Retrotransposon gag" evidence="1">
    <location>
        <begin position="18"/>
        <end position="109"/>
    </location>
</feature>
<organism evidence="2 3">
    <name type="scientific">Trifolium pratense</name>
    <name type="common">Red clover</name>
    <dbReference type="NCBI Taxonomy" id="57577"/>
    <lineage>
        <taxon>Eukaryota</taxon>
        <taxon>Viridiplantae</taxon>
        <taxon>Streptophyta</taxon>
        <taxon>Embryophyta</taxon>
        <taxon>Tracheophyta</taxon>
        <taxon>Spermatophyta</taxon>
        <taxon>Magnoliopsida</taxon>
        <taxon>eudicotyledons</taxon>
        <taxon>Gunneridae</taxon>
        <taxon>Pentapetalae</taxon>
        <taxon>rosids</taxon>
        <taxon>fabids</taxon>
        <taxon>Fabales</taxon>
        <taxon>Fabaceae</taxon>
        <taxon>Papilionoideae</taxon>
        <taxon>50 kb inversion clade</taxon>
        <taxon>NPAAA clade</taxon>
        <taxon>Hologalegina</taxon>
        <taxon>IRL clade</taxon>
        <taxon>Trifolieae</taxon>
        <taxon>Trifolium</taxon>
    </lineage>
</organism>
<evidence type="ECO:0000313" key="3">
    <source>
        <dbReference type="Proteomes" id="UP000236291"/>
    </source>
</evidence>
<comment type="caution">
    <text evidence="2">The sequence shown here is derived from an EMBL/GenBank/DDBJ whole genome shotgun (WGS) entry which is preliminary data.</text>
</comment>
<feature type="non-terminal residue" evidence="2">
    <location>
        <position position="135"/>
    </location>
</feature>
<dbReference type="PANTHER" id="PTHR33223">
    <property type="entry name" value="CCHC-TYPE DOMAIN-CONTAINING PROTEIN"/>
    <property type="match status" value="1"/>
</dbReference>
<evidence type="ECO:0000313" key="2">
    <source>
        <dbReference type="EMBL" id="PNX64330.1"/>
    </source>
</evidence>
<dbReference type="EMBL" id="ASHM01092733">
    <property type="protein sequence ID" value="PNX64330.1"/>
    <property type="molecule type" value="Genomic_DNA"/>
</dbReference>
<sequence>MYLAESGNLENNENLRMKYFPNSLTKNAFTWFTTLPPNSIHSWTQLERVFHEQFYMGQTKISLKELASVKRKNQESVDDYLNRFPLLKARCFTQVSEHELVEMAAGGLDYSIRKKLDTQYFRDMSQLADRVRQIE</sequence>
<protein>
    <recommendedName>
        <fullName evidence="1">Retrotransposon gag domain-containing protein</fullName>
    </recommendedName>
</protein>
<reference evidence="2 3" key="1">
    <citation type="journal article" date="2014" name="Am. J. Bot.">
        <title>Genome assembly and annotation for red clover (Trifolium pratense; Fabaceae).</title>
        <authorList>
            <person name="Istvanek J."/>
            <person name="Jaros M."/>
            <person name="Krenek A."/>
            <person name="Repkova J."/>
        </authorList>
    </citation>
    <scope>NUCLEOTIDE SEQUENCE [LARGE SCALE GENOMIC DNA]</scope>
    <source>
        <strain evidence="3">cv. Tatra</strain>
        <tissue evidence="2">Young leaves</tissue>
    </source>
</reference>
<dbReference type="InterPro" id="IPR005162">
    <property type="entry name" value="Retrotrans_gag_dom"/>
</dbReference>
<gene>
    <name evidence="2" type="ORF">L195_g053960</name>
</gene>
<dbReference type="AlphaFoldDB" id="A0A2K3KDG9"/>
<accession>A0A2K3KDG9</accession>
<proteinExistence type="predicted"/>
<dbReference type="Pfam" id="PF03732">
    <property type="entry name" value="Retrotrans_gag"/>
    <property type="match status" value="1"/>
</dbReference>
<dbReference type="Proteomes" id="UP000236291">
    <property type="component" value="Unassembled WGS sequence"/>
</dbReference>
<reference evidence="2 3" key="2">
    <citation type="journal article" date="2017" name="Front. Plant Sci.">
        <title>Gene Classification and Mining of Molecular Markers Useful in Red Clover (Trifolium pratense) Breeding.</title>
        <authorList>
            <person name="Istvanek J."/>
            <person name="Dluhosova J."/>
            <person name="Dluhos P."/>
            <person name="Patkova L."/>
            <person name="Nedelnik J."/>
            <person name="Repkova J."/>
        </authorList>
    </citation>
    <scope>NUCLEOTIDE SEQUENCE [LARGE SCALE GENOMIC DNA]</scope>
    <source>
        <strain evidence="3">cv. Tatra</strain>
        <tissue evidence="2">Young leaves</tissue>
    </source>
</reference>
<evidence type="ECO:0000259" key="1">
    <source>
        <dbReference type="Pfam" id="PF03732"/>
    </source>
</evidence>
<name>A0A2K3KDG9_TRIPR</name>